<proteinExistence type="predicted"/>
<evidence type="ECO:0000313" key="3">
    <source>
        <dbReference type="Proteomes" id="UP000288805"/>
    </source>
</evidence>
<reference evidence="2 3" key="1">
    <citation type="journal article" date="2018" name="PLoS Genet.">
        <title>Population sequencing reveals clonal diversity and ancestral inbreeding in the grapevine cultivar Chardonnay.</title>
        <authorList>
            <person name="Roach M.J."/>
            <person name="Johnson D.L."/>
            <person name="Bohlmann J."/>
            <person name="van Vuuren H.J."/>
            <person name="Jones S.J."/>
            <person name="Pretorius I.S."/>
            <person name="Schmidt S.A."/>
            <person name="Borneman A.R."/>
        </authorList>
    </citation>
    <scope>NUCLEOTIDE SEQUENCE [LARGE SCALE GENOMIC DNA]</scope>
    <source>
        <strain evidence="3">cv. Chardonnay</strain>
        <tissue evidence="2">Leaf</tissue>
    </source>
</reference>
<dbReference type="EMBL" id="QGNW01000022">
    <property type="protein sequence ID" value="RVX14210.1"/>
    <property type="molecule type" value="Genomic_DNA"/>
</dbReference>
<protein>
    <submittedName>
        <fullName evidence="2">Uncharacterized protein</fullName>
    </submittedName>
</protein>
<comment type="caution">
    <text evidence="2">The sequence shown here is derived from an EMBL/GenBank/DDBJ whole genome shotgun (WGS) entry which is preliminary data.</text>
</comment>
<evidence type="ECO:0000256" key="1">
    <source>
        <dbReference type="SAM" id="MobiDB-lite"/>
    </source>
</evidence>
<sequence>MMIPSCGPNRCVVSQKGRGQAEHESPRPKGINQRFSVYEYSANLTLYLPCPSSPPSLSLVAPSSVWRTLTHLRRPSSGGVAQIFDLWRMMKGCAMEQSSTYAACEEMIMMMGSVSVVCPKPRRLGLFNNDHIPPRRWHMHHDDSKDGSELLDIILAKGSERSGHQVASSPPYFCGSPPSRASNPVIQDAQFGNEKVTPFSRAPSPARKPAGGGGGGGGGGAGGVRMMKFGSKPAAVRIEGFDCLGRDGQSRSISAVA</sequence>
<dbReference type="PANTHER" id="PTHR33384:SF22">
    <property type="match status" value="1"/>
</dbReference>
<organism evidence="2 3">
    <name type="scientific">Vitis vinifera</name>
    <name type="common">Grape</name>
    <dbReference type="NCBI Taxonomy" id="29760"/>
    <lineage>
        <taxon>Eukaryota</taxon>
        <taxon>Viridiplantae</taxon>
        <taxon>Streptophyta</taxon>
        <taxon>Embryophyta</taxon>
        <taxon>Tracheophyta</taxon>
        <taxon>Spermatophyta</taxon>
        <taxon>Magnoliopsida</taxon>
        <taxon>eudicotyledons</taxon>
        <taxon>Gunneridae</taxon>
        <taxon>Pentapetalae</taxon>
        <taxon>rosids</taxon>
        <taxon>Vitales</taxon>
        <taxon>Vitaceae</taxon>
        <taxon>Viteae</taxon>
        <taxon>Vitis</taxon>
    </lineage>
</organism>
<evidence type="ECO:0000313" key="2">
    <source>
        <dbReference type="EMBL" id="RVX14210.1"/>
    </source>
</evidence>
<feature type="compositionally biased region" description="Gly residues" evidence="1">
    <location>
        <begin position="210"/>
        <end position="223"/>
    </location>
</feature>
<gene>
    <name evidence="2" type="ORF">CK203_011223</name>
</gene>
<accession>A0A438JZ18</accession>
<dbReference type="PANTHER" id="PTHR33384">
    <property type="entry name" value="EXPRESSED PROTEIN"/>
    <property type="match status" value="1"/>
</dbReference>
<dbReference type="AlphaFoldDB" id="A0A438JZ18"/>
<feature type="region of interest" description="Disordered" evidence="1">
    <location>
        <begin position="196"/>
        <end position="227"/>
    </location>
</feature>
<name>A0A438JZ18_VITVI</name>
<dbReference type="Proteomes" id="UP000288805">
    <property type="component" value="Unassembled WGS sequence"/>
</dbReference>